<evidence type="ECO:0000256" key="3">
    <source>
        <dbReference type="ARBA" id="ARBA00022617"/>
    </source>
</evidence>
<dbReference type="Pfam" id="PF00067">
    <property type="entry name" value="p450"/>
    <property type="match status" value="1"/>
</dbReference>
<keyword evidence="6" id="KW-1133">Transmembrane helix</keyword>
<evidence type="ECO:0000313" key="13">
    <source>
        <dbReference type="Proteomes" id="UP001642487"/>
    </source>
</evidence>
<evidence type="ECO:0008006" key="14">
    <source>
        <dbReference type="Google" id="ProtNLM"/>
    </source>
</evidence>
<dbReference type="SUPFAM" id="SSF48264">
    <property type="entry name" value="Cytochrome P450"/>
    <property type="match status" value="1"/>
</dbReference>
<evidence type="ECO:0000256" key="2">
    <source>
        <dbReference type="ARBA" id="ARBA00004370"/>
    </source>
</evidence>
<name>A0ABP0Y9G8_9ROSI</name>
<evidence type="ECO:0000256" key="1">
    <source>
        <dbReference type="ARBA" id="ARBA00001971"/>
    </source>
</evidence>
<accession>A0ABP0Y9G8</accession>
<dbReference type="PRINTS" id="PR00385">
    <property type="entry name" value="P450"/>
</dbReference>
<evidence type="ECO:0000256" key="6">
    <source>
        <dbReference type="ARBA" id="ARBA00022989"/>
    </source>
</evidence>
<sequence>MDILFLSISFSIFSLLLALKFLLRPHRQNLPPTPFFCLPIIGHLHLIKHPIHRTLHKLSKKYGDVFSLQFGSRLVVVVSSSFVVQECFTKNDIILANRPLLGTGKHLAYNHTTMAVAPYGDHWRNLRRIGALEIFSTSRVNLFSGIREEEVKGLMVRLCGSSLEEFTLVGPESMFLDLMYNVIVRMVGGKKPSEENKGKSREFREVVTKIMEVGGTTNPGDFIPIWNWIDPRGLEKKIIKLGQTVDELLQDLVDGIRNQNGEGNAMIHCLLHLQKIEPENHSDQIIKGLIQIILIAGIDSTAVTLEWAISHVLNNPDVLEKAKGEIDSAIGQERLVSEADLSSLNYLQGIISETLRLNPAAPLLVPHCASEDCKIGGYDVPRDTIVLINAWVIHRDPNQWEDATNFKPERHTNPIGVDSYKLLPFGLGRRACPGIGIAQRMATLTLANMIQCFEWEREGTSLVDMSEGEGITMPKAQRLVAKCKPRPIMKAISREEFHHIVSK</sequence>
<evidence type="ECO:0000256" key="11">
    <source>
        <dbReference type="RuleBase" id="RU000461"/>
    </source>
</evidence>
<evidence type="ECO:0000256" key="9">
    <source>
        <dbReference type="ARBA" id="ARBA00023033"/>
    </source>
</evidence>
<dbReference type="CDD" id="cd20653">
    <property type="entry name" value="CYP81"/>
    <property type="match status" value="1"/>
</dbReference>
<keyword evidence="5 11" id="KW-0479">Metal-binding</keyword>
<dbReference type="Proteomes" id="UP001642487">
    <property type="component" value="Chromosome 2"/>
</dbReference>
<dbReference type="PANTHER" id="PTHR47947:SF26">
    <property type="entry name" value="CYTOCHROME P450"/>
    <property type="match status" value="1"/>
</dbReference>
<dbReference type="EMBL" id="OZ021736">
    <property type="protein sequence ID" value="CAK9315608.1"/>
    <property type="molecule type" value="Genomic_DNA"/>
</dbReference>
<evidence type="ECO:0000256" key="7">
    <source>
        <dbReference type="ARBA" id="ARBA00023002"/>
    </source>
</evidence>
<comment type="cofactor">
    <cofactor evidence="1">
        <name>heme</name>
        <dbReference type="ChEBI" id="CHEBI:30413"/>
    </cofactor>
</comment>
<evidence type="ECO:0000256" key="10">
    <source>
        <dbReference type="ARBA" id="ARBA00023136"/>
    </source>
</evidence>
<proteinExistence type="inferred from homology"/>
<dbReference type="InterPro" id="IPR017972">
    <property type="entry name" value="Cyt_P450_CS"/>
</dbReference>
<protein>
    <recommendedName>
        <fullName evidence="14">Cytochrome P450</fullName>
    </recommendedName>
</protein>
<keyword evidence="7 11" id="KW-0560">Oxidoreductase</keyword>
<evidence type="ECO:0000256" key="4">
    <source>
        <dbReference type="ARBA" id="ARBA00022692"/>
    </source>
</evidence>
<dbReference type="PANTHER" id="PTHR47947">
    <property type="entry name" value="CYTOCHROME P450 82C3-RELATED"/>
    <property type="match status" value="1"/>
</dbReference>
<reference evidence="12 13" key="1">
    <citation type="submission" date="2024-03" db="EMBL/GenBank/DDBJ databases">
        <authorList>
            <person name="Gkanogiannis A."/>
            <person name="Becerra Lopez-Lavalle L."/>
        </authorList>
    </citation>
    <scope>NUCLEOTIDE SEQUENCE [LARGE SCALE GENOMIC DNA]</scope>
</reference>
<dbReference type="Gene3D" id="1.10.630.10">
    <property type="entry name" value="Cytochrome P450"/>
    <property type="match status" value="1"/>
</dbReference>
<dbReference type="InterPro" id="IPR050651">
    <property type="entry name" value="Plant_Cytochrome_P450_Monoox"/>
</dbReference>
<dbReference type="InterPro" id="IPR002401">
    <property type="entry name" value="Cyt_P450_E_grp-I"/>
</dbReference>
<comment type="similarity">
    <text evidence="11">Belongs to the cytochrome P450 family.</text>
</comment>
<dbReference type="InterPro" id="IPR036396">
    <property type="entry name" value="Cyt_P450_sf"/>
</dbReference>
<organism evidence="12 13">
    <name type="scientific">Citrullus colocynthis</name>
    <name type="common">colocynth</name>
    <dbReference type="NCBI Taxonomy" id="252529"/>
    <lineage>
        <taxon>Eukaryota</taxon>
        <taxon>Viridiplantae</taxon>
        <taxon>Streptophyta</taxon>
        <taxon>Embryophyta</taxon>
        <taxon>Tracheophyta</taxon>
        <taxon>Spermatophyta</taxon>
        <taxon>Magnoliopsida</taxon>
        <taxon>eudicotyledons</taxon>
        <taxon>Gunneridae</taxon>
        <taxon>Pentapetalae</taxon>
        <taxon>rosids</taxon>
        <taxon>fabids</taxon>
        <taxon>Cucurbitales</taxon>
        <taxon>Cucurbitaceae</taxon>
        <taxon>Benincaseae</taxon>
        <taxon>Citrullus</taxon>
    </lineage>
</organism>
<dbReference type="PROSITE" id="PS00086">
    <property type="entry name" value="CYTOCHROME_P450"/>
    <property type="match status" value="1"/>
</dbReference>
<comment type="subcellular location">
    <subcellularLocation>
        <location evidence="2">Membrane</location>
    </subcellularLocation>
</comment>
<keyword evidence="4" id="KW-0812">Transmembrane</keyword>
<keyword evidence="10" id="KW-0472">Membrane</keyword>
<keyword evidence="9 11" id="KW-0503">Monooxygenase</keyword>
<keyword evidence="3 11" id="KW-0349">Heme</keyword>
<evidence type="ECO:0000313" key="12">
    <source>
        <dbReference type="EMBL" id="CAK9315608.1"/>
    </source>
</evidence>
<keyword evidence="8 11" id="KW-0408">Iron</keyword>
<dbReference type="PRINTS" id="PR00463">
    <property type="entry name" value="EP450I"/>
</dbReference>
<gene>
    <name evidence="12" type="ORF">CITCOLO1_LOCUS7409</name>
</gene>
<keyword evidence="13" id="KW-1185">Reference proteome</keyword>
<dbReference type="InterPro" id="IPR001128">
    <property type="entry name" value="Cyt_P450"/>
</dbReference>
<evidence type="ECO:0000256" key="8">
    <source>
        <dbReference type="ARBA" id="ARBA00023004"/>
    </source>
</evidence>
<evidence type="ECO:0000256" key="5">
    <source>
        <dbReference type="ARBA" id="ARBA00022723"/>
    </source>
</evidence>